<feature type="transmembrane region" description="Helical" evidence="2">
    <location>
        <begin position="174"/>
        <end position="198"/>
    </location>
</feature>
<keyword evidence="2" id="KW-0812">Transmembrane</keyword>
<keyword evidence="4" id="KW-1185">Reference proteome</keyword>
<organism evidence="3 4">
    <name type="scientific">Mya arenaria</name>
    <name type="common">Soft-shell clam</name>
    <dbReference type="NCBI Taxonomy" id="6604"/>
    <lineage>
        <taxon>Eukaryota</taxon>
        <taxon>Metazoa</taxon>
        <taxon>Spiralia</taxon>
        <taxon>Lophotrochozoa</taxon>
        <taxon>Mollusca</taxon>
        <taxon>Bivalvia</taxon>
        <taxon>Autobranchia</taxon>
        <taxon>Heteroconchia</taxon>
        <taxon>Euheterodonta</taxon>
        <taxon>Imparidentia</taxon>
        <taxon>Neoheterodontei</taxon>
        <taxon>Myida</taxon>
        <taxon>Myoidea</taxon>
        <taxon>Myidae</taxon>
        <taxon>Mya</taxon>
    </lineage>
</organism>
<feature type="transmembrane region" description="Helical" evidence="2">
    <location>
        <begin position="90"/>
        <end position="109"/>
    </location>
</feature>
<accession>A0ABY7G1Y9</accession>
<evidence type="ECO:0000313" key="3">
    <source>
        <dbReference type="EMBL" id="WAR27312.1"/>
    </source>
</evidence>
<protein>
    <submittedName>
        <fullName evidence="3">MOT14-like protein</fullName>
    </submittedName>
</protein>
<evidence type="ECO:0000313" key="4">
    <source>
        <dbReference type="Proteomes" id="UP001164746"/>
    </source>
</evidence>
<proteinExistence type="predicted"/>
<dbReference type="Gene3D" id="1.20.1250.20">
    <property type="entry name" value="MFS general substrate transporter like domains"/>
    <property type="match status" value="1"/>
</dbReference>
<feature type="region of interest" description="Disordered" evidence="1">
    <location>
        <begin position="319"/>
        <end position="357"/>
    </location>
</feature>
<keyword evidence="2" id="KW-0472">Membrane</keyword>
<evidence type="ECO:0000256" key="2">
    <source>
        <dbReference type="SAM" id="Phobius"/>
    </source>
</evidence>
<evidence type="ECO:0000256" key="1">
    <source>
        <dbReference type="SAM" id="MobiDB-lite"/>
    </source>
</evidence>
<feature type="transmembrane region" description="Helical" evidence="2">
    <location>
        <begin position="21"/>
        <end position="50"/>
    </location>
</feature>
<dbReference type="Pfam" id="PF07690">
    <property type="entry name" value="MFS_1"/>
    <property type="match status" value="1"/>
</dbReference>
<reference evidence="3" key="1">
    <citation type="submission" date="2022-11" db="EMBL/GenBank/DDBJ databases">
        <title>Centuries of genome instability and evolution in soft-shell clam transmissible cancer (bioRxiv).</title>
        <authorList>
            <person name="Hart S.F.M."/>
            <person name="Yonemitsu M.A."/>
            <person name="Giersch R.M."/>
            <person name="Beal B.F."/>
            <person name="Arriagada G."/>
            <person name="Davis B.W."/>
            <person name="Ostrander E.A."/>
            <person name="Goff S.P."/>
            <person name="Metzger M.J."/>
        </authorList>
    </citation>
    <scope>NUCLEOTIDE SEQUENCE</scope>
    <source>
        <strain evidence="3">MELC-2E11</strain>
        <tissue evidence="3">Siphon/mantle</tissue>
    </source>
</reference>
<keyword evidence="2" id="KW-1133">Transmembrane helix</keyword>
<feature type="transmembrane region" description="Helical" evidence="2">
    <location>
        <begin position="62"/>
        <end position="83"/>
    </location>
</feature>
<dbReference type="InterPro" id="IPR011701">
    <property type="entry name" value="MFS"/>
</dbReference>
<dbReference type="PANTHER" id="PTHR11360">
    <property type="entry name" value="MONOCARBOXYLATE TRANSPORTER"/>
    <property type="match status" value="1"/>
</dbReference>
<gene>
    <name evidence="3" type="ORF">MAR_013016</name>
</gene>
<dbReference type="PANTHER" id="PTHR11360:SF284">
    <property type="entry name" value="EG:103B4.3 PROTEIN-RELATED"/>
    <property type="match status" value="1"/>
</dbReference>
<dbReference type="EMBL" id="CP111026">
    <property type="protein sequence ID" value="WAR27312.1"/>
    <property type="molecule type" value="Genomic_DNA"/>
</dbReference>
<feature type="transmembrane region" description="Helical" evidence="2">
    <location>
        <begin position="115"/>
        <end position="136"/>
    </location>
</feature>
<sequence length="381" mass="41585">MGDKTLKQNDNHTDIVQDSAWCWVIVIGAFLAHVITHGILYSFGILFIALEEKYGGTKAEIALIPSLMSGTLYLVGPLVSALITRYGCRTVTALGAVIGALGFITSVFANSLYLLYFTLGVLTGCGFGFVFLAAIVVVTRHFQKHRSLACGLALSGAGGGAFICSPLIEWLLATFSLSGTLLILAAIVLNCIPCGLLFRSVRGAHTNRAAETGRDLEYDSVLHETFEVCGDAEQEVQVHYDAKDEFDTFKQNQTEGSEHYTELANMPSKLFGSSEEDNGLQNSNYEAETQSVIVDDNIVIEIVNQNEFKEKEAFIQEKTANQNEKTFKPPNRRRKDLAVSDISGASRPGGDGSTSGSVRAEQCLQWSWLPPWAYVCSIRDN</sequence>
<dbReference type="InterPro" id="IPR036259">
    <property type="entry name" value="MFS_trans_sf"/>
</dbReference>
<feature type="transmembrane region" description="Helical" evidence="2">
    <location>
        <begin position="148"/>
        <end position="168"/>
    </location>
</feature>
<dbReference type="Proteomes" id="UP001164746">
    <property type="component" value="Chromosome 15"/>
</dbReference>
<dbReference type="SUPFAM" id="SSF103473">
    <property type="entry name" value="MFS general substrate transporter"/>
    <property type="match status" value="1"/>
</dbReference>
<dbReference type="InterPro" id="IPR050327">
    <property type="entry name" value="Proton-linked_MCT"/>
</dbReference>
<name>A0ABY7G1Y9_MYAAR</name>